<gene>
    <name evidence="4" type="primary">FBXO4</name>
</gene>
<dbReference type="Proteomes" id="UP001318040">
    <property type="component" value="Chromosome 35"/>
</dbReference>
<proteinExistence type="predicted"/>
<dbReference type="Pfam" id="PF12937">
    <property type="entry name" value="F-box-like"/>
    <property type="match status" value="1"/>
</dbReference>
<dbReference type="PANTHER" id="PTHR16008:SF4">
    <property type="entry name" value="F-BOX ONLY PROTEIN 4"/>
    <property type="match status" value="1"/>
</dbReference>
<dbReference type="KEGG" id="pmrn:116948910"/>
<dbReference type="GO" id="GO:0019005">
    <property type="term" value="C:SCF ubiquitin ligase complex"/>
    <property type="evidence" value="ECO:0007669"/>
    <property type="project" value="TreeGrafter"/>
</dbReference>
<dbReference type="InterPro" id="IPR039588">
    <property type="entry name" value="FBXO4"/>
</dbReference>
<dbReference type="InterPro" id="IPR001810">
    <property type="entry name" value="F-box_dom"/>
</dbReference>
<dbReference type="AlphaFoldDB" id="A0AAJ7X6P1"/>
<dbReference type="GO" id="GO:0031146">
    <property type="term" value="P:SCF-dependent proteasomal ubiquitin-dependent protein catabolic process"/>
    <property type="evidence" value="ECO:0007669"/>
    <property type="project" value="InterPro"/>
</dbReference>
<evidence type="ECO:0000259" key="2">
    <source>
        <dbReference type="Pfam" id="PF12937"/>
    </source>
</evidence>
<feature type="compositionally biased region" description="Basic and acidic residues" evidence="1">
    <location>
        <begin position="44"/>
        <end position="79"/>
    </location>
</feature>
<evidence type="ECO:0000313" key="4">
    <source>
        <dbReference type="RefSeq" id="XP_032822053.1"/>
    </source>
</evidence>
<evidence type="ECO:0000256" key="1">
    <source>
        <dbReference type="SAM" id="MobiDB-lite"/>
    </source>
</evidence>
<dbReference type="CTD" id="26272"/>
<name>A0AAJ7X6P1_PETMA</name>
<dbReference type="PANTHER" id="PTHR16008">
    <property type="entry name" value="F-BOX ONLY PROTEIN 4"/>
    <property type="match status" value="1"/>
</dbReference>
<dbReference type="InterPro" id="IPR036047">
    <property type="entry name" value="F-box-like_dom_sf"/>
</dbReference>
<sequence>MAEEEESDAGQEASLPEWRRLERALLASLLGVRDAYRRRFTAAAREETEPPPPAREETEPPAPPREEMERPPQEERDARQPGSALDWLPLGVQLYTMSFLGARDLAALGSASRLWRCLASDPLLWRRLLLKDALAWRCVGRVGMPDVHALTRAHLAVAADFKAMYARGHAENPSRAGSRRAAPGVVARLPQLLRAALGARIEPRFAMFGPGLERLRVSLVRQLLSSPNEFRVAPSLQQHPHAGVGSGISFVFDEDRTFNILTLYSATKSERERGADAANVGAAPDKLLVLDGGASGVRGQGDGERPPSRASRRYRPTAHVQDACRHVDAFIYVANAEAGPGEPETAEGEKGEGGGSGGGGADETARVSAMLEAGPPGSPLLVLACTSEPSTVRVPSLLLAHRLRLQALPRAWLVRRDNPSCTRLSALDDSTRLITVRRCFHLSVLQGTSRHLQFPKPLSVCAILALTLSLTINSHLLYNSLLPARGCVAVSALRDQPGDPSSIPAHDQQQ</sequence>
<feature type="region of interest" description="Disordered" evidence="1">
    <location>
        <begin position="291"/>
        <end position="317"/>
    </location>
</feature>
<feature type="region of interest" description="Disordered" evidence="1">
    <location>
        <begin position="337"/>
        <end position="363"/>
    </location>
</feature>
<protein>
    <submittedName>
        <fullName evidence="4">F-box only protein 4 isoform X1</fullName>
    </submittedName>
</protein>
<dbReference type="RefSeq" id="XP_032822053.1">
    <property type="nucleotide sequence ID" value="XM_032966162.1"/>
</dbReference>
<dbReference type="InterPro" id="IPR027417">
    <property type="entry name" value="P-loop_NTPase"/>
</dbReference>
<dbReference type="GO" id="GO:0000209">
    <property type="term" value="P:protein polyubiquitination"/>
    <property type="evidence" value="ECO:0007669"/>
    <property type="project" value="TreeGrafter"/>
</dbReference>
<accession>A0AAJ7X6P1</accession>
<feature type="region of interest" description="Disordered" evidence="1">
    <location>
        <begin position="41"/>
        <end position="82"/>
    </location>
</feature>
<feature type="domain" description="F-box" evidence="2">
    <location>
        <begin position="88"/>
        <end position="130"/>
    </location>
</feature>
<dbReference type="Gene3D" id="1.20.1280.50">
    <property type="match status" value="1"/>
</dbReference>
<dbReference type="SUPFAM" id="SSF81383">
    <property type="entry name" value="F-box domain"/>
    <property type="match status" value="1"/>
</dbReference>
<reference evidence="4" key="1">
    <citation type="submission" date="2025-08" db="UniProtKB">
        <authorList>
            <consortium name="RefSeq"/>
        </authorList>
    </citation>
    <scope>IDENTIFICATION</scope>
    <source>
        <tissue evidence="4">Sperm</tissue>
    </source>
</reference>
<keyword evidence="3" id="KW-1185">Reference proteome</keyword>
<evidence type="ECO:0000313" key="3">
    <source>
        <dbReference type="Proteomes" id="UP001318040"/>
    </source>
</evidence>
<organism evidence="3 4">
    <name type="scientific">Petromyzon marinus</name>
    <name type="common">Sea lamprey</name>
    <dbReference type="NCBI Taxonomy" id="7757"/>
    <lineage>
        <taxon>Eukaryota</taxon>
        <taxon>Metazoa</taxon>
        <taxon>Chordata</taxon>
        <taxon>Craniata</taxon>
        <taxon>Vertebrata</taxon>
        <taxon>Cyclostomata</taxon>
        <taxon>Hyperoartia</taxon>
        <taxon>Petromyzontiformes</taxon>
        <taxon>Petromyzontidae</taxon>
        <taxon>Petromyzon</taxon>
    </lineage>
</organism>
<dbReference type="Gene3D" id="3.40.50.300">
    <property type="entry name" value="P-loop containing nucleotide triphosphate hydrolases"/>
    <property type="match status" value="1"/>
</dbReference>